<dbReference type="EnsemblPlants" id="ONIVA10G05910.1">
    <property type="protein sequence ID" value="ONIVA10G05910.1"/>
    <property type="gene ID" value="ONIVA10G05910"/>
</dbReference>
<dbReference type="Gramene" id="ONIVA10G05910.1">
    <property type="protein sequence ID" value="ONIVA10G05910.1"/>
    <property type="gene ID" value="ONIVA10G05910"/>
</dbReference>
<accession>A0A0E0IQS8</accession>
<feature type="region of interest" description="Disordered" evidence="1">
    <location>
        <begin position="32"/>
        <end position="76"/>
    </location>
</feature>
<proteinExistence type="predicted"/>
<protein>
    <submittedName>
        <fullName evidence="2">Uncharacterized protein</fullName>
    </submittedName>
</protein>
<evidence type="ECO:0000313" key="2">
    <source>
        <dbReference type="EnsemblPlants" id="ONIVA10G05910.1"/>
    </source>
</evidence>
<sequence length="169" mass="18677">MEKIDTTTTMRRCLLLSHAPLPYAVVCHLQQDGRGSEEKEETEGGKRWEGGTNREGTCSPSPLTVDAPLSPTDFTHNPPLEDAAATNLRPCSLPLARSGKNNVEEFHNGITRILVINIRLSNPCEVCVQGDLLDWCKSNKLGNSRSHMYRISDQLLLNELQSIIAPICP</sequence>
<keyword evidence="3" id="KW-1185">Reference proteome</keyword>
<evidence type="ECO:0000256" key="1">
    <source>
        <dbReference type="SAM" id="MobiDB-lite"/>
    </source>
</evidence>
<dbReference type="AlphaFoldDB" id="A0A0E0IQS8"/>
<reference evidence="2" key="2">
    <citation type="submission" date="2018-04" db="EMBL/GenBank/DDBJ databases">
        <title>OnivRS2 (Oryza nivara Reference Sequence Version 2).</title>
        <authorList>
            <person name="Zhang J."/>
            <person name="Kudrna D."/>
            <person name="Lee S."/>
            <person name="Talag J."/>
            <person name="Rajasekar S."/>
            <person name="Welchert J."/>
            <person name="Hsing Y.-I."/>
            <person name="Wing R.A."/>
        </authorList>
    </citation>
    <scope>NUCLEOTIDE SEQUENCE [LARGE SCALE GENOMIC DNA]</scope>
</reference>
<feature type="compositionally biased region" description="Basic and acidic residues" evidence="1">
    <location>
        <begin position="34"/>
        <end position="49"/>
    </location>
</feature>
<name>A0A0E0IQS8_ORYNI</name>
<evidence type="ECO:0000313" key="3">
    <source>
        <dbReference type="Proteomes" id="UP000006591"/>
    </source>
</evidence>
<dbReference type="HOGENOM" id="CLU_1581040_0_0_1"/>
<reference evidence="2" key="1">
    <citation type="submission" date="2015-04" db="UniProtKB">
        <authorList>
            <consortium name="EnsemblPlants"/>
        </authorList>
    </citation>
    <scope>IDENTIFICATION</scope>
    <source>
        <strain evidence="2">SL10</strain>
    </source>
</reference>
<dbReference type="Proteomes" id="UP000006591">
    <property type="component" value="Chromosome 10"/>
</dbReference>
<organism evidence="2">
    <name type="scientific">Oryza nivara</name>
    <name type="common">Indian wild rice</name>
    <name type="synonym">Oryza sativa f. spontanea</name>
    <dbReference type="NCBI Taxonomy" id="4536"/>
    <lineage>
        <taxon>Eukaryota</taxon>
        <taxon>Viridiplantae</taxon>
        <taxon>Streptophyta</taxon>
        <taxon>Embryophyta</taxon>
        <taxon>Tracheophyta</taxon>
        <taxon>Spermatophyta</taxon>
        <taxon>Magnoliopsida</taxon>
        <taxon>Liliopsida</taxon>
        <taxon>Poales</taxon>
        <taxon>Poaceae</taxon>
        <taxon>BOP clade</taxon>
        <taxon>Oryzoideae</taxon>
        <taxon>Oryzeae</taxon>
        <taxon>Oryzinae</taxon>
        <taxon>Oryza</taxon>
    </lineage>
</organism>